<keyword evidence="1" id="KW-0812">Transmembrane</keyword>
<protein>
    <submittedName>
        <fullName evidence="2">Uncharacterized protein</fullName>
    </submittedName>
</protein>
<keyword evidence="1" id="KW-0472">Membrane</keyword>
<feature type="transmembrane region" description="Helical" evidence="1">
    <location>
        <begin position="542"/>
        <end position="564"/>
    </location>
</feature>
<feature type="transmembrane region" description="Helical" evidence="1">
    <location>
        <begin position="110"/>
        <end position="130"/>
    </location>
</feature>
<proteinExistence type="predicted"/>
<sequence length="638" mass="70780">DTTDVHLGHWINWSYGSIRGSTITLSSNNGALLTAALAVFVTFAGTRIWSLVTFGIHLYLSKKTPQDGVYHQRQAILRNASDALSTSWNLGTVAWAWRSPRQQDYVWRRIVPFMITALLLGIAFVGSGILSAQISASMGNEVLLSGKQCGWVDADSLSAKALDTVYGPYMAELHEAADQRAQQCFARNATNPTENCPTFVKPSFPLYVTRNATCPFQQKVCQTESMNVVIDTGYLNSHFDFGVNAPSSERIIWRNVLECAPLRLDAYSKLTNLTNTQKNAFFESGDSARPCNHDSTCRADTFRADFAYYNNSFPGTTGYIAIDELVRGDADTMLLFLSANSIIFSAPTDDPWYSAHRGPFNITSLPNPTASDGNENFTVWYADNPVNVLGCANQVQYCNPNLPFNASCSPLMSLIQLAADFNNTDQSMWRSEIQAESFYEFMSNVNNVLPISTIVDSIGAAALTSRNSLQNGIQGALPNNQWQSDMENLVAIYMASIQRQFIEWANGPRFPGIRKYVSGPADQWDRMYCHIQKIVSTNYTSFSSLGLGLTLALGLLFIVLSYAIEPLLQWAGRRFKWDNYALLEWSMNDTLQLQSLVHEELGLGTWTRKVGNVPVTSPGEQLGVLDLSGTEHLRFQAP</sequence>
<feature type="non-terminal residue" evidence="2">
    <location>
        <position position="1"/>
    </location>
</feature>
<feature type="transmembrane region" description="Helical" evidence="1">
    <location>
        <begin position="35"/>
        <end position="60"/>
    </location>
</feature>
<dbReference type="OrthoDB" id="3540210at2759"/>
<reference evidence="2" key="1">
    <citation type="journal article" date="2020" name="Stud. Mycol.">
        <title>101 Dothideomycetes genomes: a test case for predicting lifestyles and emergence of pathogens.</title>
        <authorList>
            <person name="Haridas S."/>
            <person name="Albert R."/>
            <person name="Binder M."/>
            <person name="Bloem J."/>
            <person name="Labutti K."/>
            <person name="Salamov A."/>
            <person name="Andreopoulos B."/>
            <person name="Baker S."/>
            <person name="Barry K."/>
            <person name="Bills G."/>
            <person name="Bluhm B."/>
            <person name="Cannon C."/>
            <person name="Castanera R."/>
            <person name="Culley D."/>
            <person name="Daum C."/>
            <person name="Ezra D."/>
            <person name="Gonzalez J."/>
            <person name="Henrissat B."/>
            <person name="Kuo A."/>
            <person name="Liang C."/>
            <person name="Lipzen A."/>
            <person name="Lutzoni F."/>
            <person name="Magnuson J."/>
            <person name="Mondo S."/>
            <person name="Nolan M."/>
            <person name="Ohm R."/>
            <person name="Pangilinan J."/>
            <person name="Park H.-J."/>
            <person name="Ramirez L."/>
            <person name="Alfaro M."/>
            <person name="Sun H."/>
            <person name="Tritt A."/>
            <person name="Yoshinaga Y."/>
            <person name="Zwiers L.-H."/>
            <person name="Turgeon B."/>
            <person name="Goodwin S."/>
            <person name="Spatafora J."/>
            <person name="Crous P."/>
            <person name="Grigoriev I."/>
        </authorList>
    </citation>
    <scope>NUCLEOTIDE SEQUENCE</scope>
    <source>
        <strain evidence="2">CBS 133067</strain>
    </source>
</reference>
<evidence type="ECO:0000313" key="2">
    <source>
        <dbReference type="EMBL" id="KAF2092380.1"/>
    </source>
</evidence>
<keyword evidence="1" id="KW-1133">Transmembrane helix</keyword>
<evidence type="ECO:0000256" key="1">
    <source>
        <dbReference type="SAM" id="Phobius"/>
    </source>
</evidence>
<feature type="non-terminal residue" evidence="2">
    <location>
        <position position="638"/>
    </location>
</feature>
<accession>A0A9P4M0K1</accession>
<comment type="caution">
    <text evidence="2">The sequence shown here is derived from an EMBL/GenBank/DDBJ whole genome shotgun (WGS) entry which is preliminary data.</text>
</comment>
<dbReference type="EMBL" id="ML978147">
    <property type="protein sequence ID" value="KAF2092380.1"/>
    <property type="molecule type" value="Genomic_DNA"/>
</dbReference>
<dbReference type="Proteomes" id="UP000799772">
    <property type="component" value="Unassembled WGS sequence"/>
</dbReference>
<keyword evidence="3" id="KW-1185">Reference proteome</keyword>
<name>A0A9P4M0K1_9PEZI</name>
<organism evidence="2 3">
    <name type="scientific">Rhizodiscina lignyota</name>
    <dbReference type="NCBI Taxonomy" id="1504668"/>
    <lineage>
        <taxon>Eukaryota</taxon>
        <taxon>Fungi</taxon>
        <taxon>Dikarya</taxon>
        <taxon>Ascomycota</taxon>
        <taxon>Pezizomycotina</taxon>
        <taxon>Dothideomycetes</taxon>
        <taxon>Pleosporomycetidae</taxon>
        <taxon>Aulographales</taxon>
        <taxon>Rhizodiscinaceae</taxon>
        <taxon>Rhizodiscina</taxon>
    </lineage>
</organism>
<dbReference type="AlphaFoldDB" id="A0A9P4M0K1"/>
<evidence type="ECO:0000313" key="3">
    <source>
        <dbReference type="Proteomes" id="UP000799772"/>
    </source>
</evidence>
<gene>
    <name evidence="2" type="ORF">NA57DRAFT_23485</name>
</gene>